<dbReference type="EMBL" id="MU276173">
    <property type="protein sequence ID" value="KAI0040709.1"/>
    <property type="molecule type" value="Genomic_DNA"/>
</dbReference>
<protein>
    <submittedName>
        <fullName evidence="1">Uncharacterized protein</fullName>
    </submittedName>
</protein>
<name>A0ACB8R9F1_9AGAM</name>
<reference evidence="1" key="1">
    <citation type="submission" date="2021-02" db="EMBL/GenBank/DDBJ databases">
        <authorList>
            <consortium name="DOE Joint Genome Institute"/>
            <person name="Ahrendt S."/>
            <person name="Looney B.P."/>
            <person name="Miyauchi S."/>
            <person name="Morin E."/>
            <person name="Drula E."/>
            <person name="Courty P.E."/>
            <person name="Chicoki N."/>
            <person name="Fauchery L."/>
            <person name="Kohler A."/>
            <person name="Kuo A."/>
            <person name="Labutti K."/>
            <person name="Pangilinan J."/>
            <person name="Lipzen A."/>
            <person name="Riley R."/>
            <person name="Andreopoulos W."/>
            <person name="He G."/>
            <person name="Johnson J."/>
            <person name="Barry K.W."/>
            <person name="Grigoriev I.V."/>
            <person name="Nagy L."/>
            <person name="Hibbett D."/>
            <person name="Henrissat B."/>
            <person name="Matheny P.B."/>
            <person name="Labbe J."/>
            <person name="Martin F."/>
        </authorList>
    </citation>
    <scope>NUCLEOTIDE SEQUENCE</scope>
    <source>
        <strain evidence="1">FP105234-sp</strain>
    </source>
</reference>
<comment type="caution">
    <text evidence="1">The sequence shown here is derived from an EMBL/GenBank/DDBJ whole genome shotgun (WGS) entry which is preliminary data.</text>
</comment>
<accession>A0ACB8R9F1</accession>
<reference evidence="1" key="2">
    <citation type="journal article" date="2022" name="New Phytol.">
        <title>Evolutionary transition to the ectomycorrhizal habit in the genomes of a hyperdiverse lineage of mushroom-forming fungi.</title>
        <authorList>
            <person name="Looney B."/>
            <person name="Miyauchi S."/>
            <person name="Morin E."/>
            <person name="Drula E."/>
            <person name="Courty P.E."/>
            <person name="Kohler A."/>
            <person name="Kuo A."/>
            <person name="LaButti K."/>
            <person name="Pangilinan J."/>
            <person name="Lipzen A."/>
            <person name="Riley R."/>
            <person name="Andreopoulos W."/>
            <person name="He G."/>
            <person name="Johnson J."/>
            <person name="Nolan M."/>
            <person name="Tritt A."/>
            <person name="Barry K.W."/>
            <person name="Grigoriev I.V."/>
            <person name="Nagy L.G."/>
            <person name="Hibbett D."/>
            <person name="Henrissat B."/>
            <person name="Matheny P.B."/>
            <person name="Labbe J."/>
            <person name="Martin F.M."/>
        </authorList>
    </citation>
    <scope>NUCLEOTIDE SEQUENCE</scope>
    <source>
        <strain evidence="1">FP105234-sp</strain>
    </source>
</reference>
<dbReference type="Proteomes" id="UP000814033">
    <property type="component" value="Unassembled WGS sequence"/>
</dbReference>
<gene>
    <name evidence="1" type="ORF">FA95DRAFT_1683643</name>
</gene>
<organism evidence="1 2">
    <name type="scientific">Auriscalpium vulgare</name>
    <dbReference type="NCBI Taxonomy" id="40419"/>
    <lineage>
        <taxon>Eukaryota</taxon>
        <taxon>Fungi</taxon>
        <taxon>Dikarya</taxon>
        <taxon>Basidiomycota</taxon>
        <taxon>Agaricomycotina</taxon>
        <taxon>Agaricomycetes</taxon>
        <taxon>Russulales</taxon>
        <taxon>Auriscalpiaceae</taxon>
        <taxon>Auriscalpium</taxon>
    </lineage>
</organism>
<sequence length="211" mass="23094">MSRGHQAILSAVELGLGIRYVALCFKSQQYYSAGPSEMPWSVSALSSEVTCDLLITVSMVRYLLRGRGARQNTNNAIMTLVRYVVNSGALTLAFAIACLVSFIKTPRTMIYAPFYFILVRLYSCAFMAILNSRTIIKGKLQAPNVTTNTKIQFPHFTRTVESSSDEMASRSGQENLNVMLSDKPNDSEVAETVEGADGIQNVLGVTAFSPV</sequence>
<evidence type="ECO:0000313" key="1">
    <source>
        <dbReference type="EMBL" id="KAI0040709.1"/>
    </source>
</evidence>
<evidence type="ECO:0000313" key="2">
    <source>
        <dbReference type="Proteomes" id="UP000814033"/>
    </source>
</evidence>
<keyword evidence="2" id="KW-1185">Reference proteome</keyword>
<proteinExistence type="predicted"/>